<dbReference type="Proteomes" id="UP000054018">
    <property type="component" value="Unassembled WGS sequence"/>
</dbReference>
<accession>A0A0C9YKK7</accession>
<reference evidence="2 3" key="1">
    <citation type="submission" date="2014-04" db="EMBL/GenBank/DDBJ databases">
        <authorList>
            <consortium name="DOE Joint Genome Institute"/>
            <person name="Kuo A."/>
            <person name="Kohler A."/>
            <person name="Costa M.D."/>
            <person name="Nagy L.G."/>
            <person name="Floudas D."/>
            <person name="Copeland A."/>
            <person name="Barry K.W."/>
            <person name="Cichocki N."/>
            <person name="Veneault-Fourrey C."/>
            <person name="LaButti K."/>
            <person name="Lindquist E.A."/>
            <person name="Lipzen A."/>
            <person name="Lundell T."/>
            <person name="Morin E."/>
            <person name="Murat C."/>
            <person name="Sun H."/>
            <person name="Tunlid A."/>
            <person name="Henrissat B."/>
            <person name="Grigoriev I.V."/>
            <person name="Hibbett D.S."/>
            <person name="Martin F."/>
            <person name="Nordberg H.P."/>
            <person name="Cantor M.N."/>
            <person name="Hua S.X."/>
        </authorList>
    </citation>
    <scope>NUCLEOTIDE SEQUENCE [LARGE SCALE GENOMIC DNA]</scope>
    <source>
        <strain evidence="2 3">441</strain>
    </source>
</reference>
<organism evidence="2 3">
    <name type="scientific">Pisolithus microcarpus 441</name>
    <dbReference type="NCBI Taxonomy" id="765257"/>
    <lineage>
        <taxon>Eukaryota</taxon>
        <taxon>Fungi</taxon>
        <taxon>Dikarya</taxon>
        <taxon>Basidiomycota</taxon>
        <taxon>Agaricomycotina</taxon>
        <taxon>Agaricomycetes</taxon>
        <taxon>Agaricomycetidae</taxon>
        <taxon>Boletales</taxon>
        <taxon>Sclerodermatineae</taxon>
        <taxon>Pisolithaceae</taxon>
        <taxon>Pisolithus</taxon>
    </lineage>
</organism>
<evidence type="ECO:0000259" key="1">
    <source>
        <dbReference type="Pfam" id="PF01926"/>
    </source>
</evidence>
<dbReference type="HOGENOM" id="CLU_018003_0_0_1"/>
<dbReference type="InterPro" id="IPR006073">
    <property type="entry name" value="GTP-bd"/>
</dbReference>
<name>A0A0C9YKK7_9AGAM</name>
<sequence length="332" mass="38104">MAPQPIVIAVMGPMGSGKTNFINKLTGTKEEEAHQFKSYTHGIKEFTVNLSRDRQYVFADIPAFDDPSRSDQDTFRTIAEWLGKNRYRANVKLNGIIYTHRITDERMSRSVCKNLEIFSRLCGDKAASGVRLVTTMWDQVENKEFAENRVSQLETNFWKPLIDAGVRHKRFEENSSRCAWGIVEDLTGKGEALLLQQELVDMKRKLNETTAGKILYTQIHNLWQEQKETIKQLQEEAKAQKDPELVKELEVEQQRLVAELRKTSDEMDKLKISLFRRIALRFSSNTQPNQTAILRFRYEAAHENSVAKSDYVIFVVSPTGAQKTSVISPLLC</sequence>
<gene>
    <name evidence="2" type="ORF">PISMIDRAFT_338520</name>
</gene>
<reference evidence="3" key="2">
    <citation type="submission" date="2015-01" db="EMBL/GenBank/DDBJ databases">
        <title>Evolutionary Origins and Diversification of the Mycorrhizal Mutualists.</title>
        <authorList>
            <consortium name="DOE Joint Genome Institute"/>
            <consortium name="Mycorrhizal Genomics Consortium"/>
            <person name="Kohler A."/>
            <person name="Kuo A."/>
            <person name="Nagy L.G."/>
            <person name="Floudas D."/>
            <person name="Copeland A."/>
            <person name="Barry K.W."/>
            <person name="Cichocki N."/>
            <person name="Veneault-Fourrey C."/>
            <person name="LaButti K."/>
            <person name="Lindquist E.A."/>
            <person name="Lipzen A."/>
            <person name="Lundell T."/>
            <person name="Morin E."/>
            <person name="Murat C."/>
            <person name="Riley R."/>
            <person name="Ohm R."/>
            <person name="Sun H."/>
            <person name="Tunlid A."/>
            <person name="Henrissat B."/>
            <person name="Grigoriev I.V."/>
            <person name="Hibbett D.S."/>
            <person name="Martin F."/>
        </authorList>
    </citation>
    <scope>NUCLEOTIDE SEQUENCE [LARGE SCALE GENOMIC DNA]</scope>
    <source>
        <strain evidence="3">441</strain>
    </source>
</reference>
<dbReference type="EMBL" id="KN833707">
    <property type="protein sequence ID" value="KIK25485.1"/>
    <property type="molecule type" value="Genomic_DNA"/>
</dbReference>
<dbReference type="AlphaFoldDB" id="A0A0C9YKK7"/>
<evidence type="ECO:0000313" key="2">
    <source>
        <dbReference type="EMBL" id="KIK25485.1"/>
    </source>
</evidence>
<dbReference type="InterPro" id="IPR027417">
    <property type="entry name" value="P-loop_NTPase"/>
</dbReference>
<dbReference type="CDD" id="cd00882">
    <property type="entry name" value="Ras_like_GTPase"/>
    <property type="match status" value="1"/>
</dbReference>
<dbReference type="GO" id="GO:0005525">
    <property type="term" value="F:GTP binding"/>
    <property type="evidence" value="ECO:0007669"/>
    <property type="project" value="InterPro"/>
</dbReference>
<evidence type="ECO:0000313" key="3">
    <source>
        <dbReference type="Proteomes" id="UP000054018"/>
    </source>
</evidence>
<dbReference type="OrthoDB" id="8954335at2759"/>
<dbReference type="SUPFAM" id="SSF52540">
    <property type="entry name" value="P-loop containing nucleoside triphosphate hydrolases"/>
    <property type="match status" value="1"/>
</dbReference>
<protein>
    <recommendedName>
        <fullName evidence="1">G domain-containing protein</fullName>
    </recommendedName>
</protein>
<dbReference type="Gene3D" id="3.40.50.300">
    <property type="entry name" value="P-loop containing nucleotide triphosphate hydrolases"/>
    <property type="match status" value="1"/>
</dbReference>
<dbReference type="Pfam" id="PF01926">
    <property type="entry name" value="MMR_HSR1"/>
    <property type="match status" value="1"/>
</dbReference>
<keyword evidence="3" id="KW-1185">Reference proteome</keyword>
<dbReference type="STRING" id="765257.A0A0C9YKK7"/>
<proteinExistence type="predicted"/>
<feature type="domain" description="G" evidence="1">
    <location>
        <begin position="8"/>
        <end position="72"/>
    </location>
</feature>